<proteinExistence type="predicted"/>
<evidence type="ECO:0000313" key="6">
    <source>
        <dbReference type="EMBL" id="TFY79682.1"/>
    </source>
</evidence>
<name>A0A4Y9ZY06_9AGAM</name>
<feature type="region of interest" description="Disordered" evidence="4">
    <location>
        <begin position="625"/>
        <end position="667"/>
    </location>
</feature>
<sequence>MPVLSAKRMCGAMSECLATGQGTRFVIAATEHLHRRIARMSDRIRQLEDALAVLQSSHSKEQHPLLRECFVVDDKTDGDTATETEDGDTPADQVVNAFGTMSISEHGVSRFFGPTGGSEGLLLCDGEDATASPASSHFTDSTRGSGSPAVPAEVQRFSRAFPFTPFGPIEEVFAMIRSHLPPYEEAVRIGELMDEMLPIMYSKAPAQPPDDYSGPHDLALLLYVLAIGRIVDLDLSPTEAEAEGEHYNQLAKAALCLHPVLEKPSMITVQALHVGSIYNAMCGSEASGGESTMETTWSLVALAAHLAQSIGLHRDSARWELSPKVVQRRRMLFWDLFVADSWHTLSTGRPPSFNRAYVDCQYPQDDEMTMNTEGETEPGFGSWGFRFAFECVAEIATRTLTATPPRYSDIIELDRKVREFAIPSDVIAQLTGAPGTDPRDIPLCASMINFVLGHTREVMLLFIHRSYFAQALTEDPVNPLRSPYAPSFLATVRAASDVLRVVRAQFAIHPVMCSRFWATWTYAFSAAVVFGVIVTRGPRSHLAENAMEELDRACELFGQAGKYNRRAAKARLILVRLQDKAHHAFIAGKSAAASVSADDGTSWSIKQEELDDELDIFAGRTRVLRQPASSSHPSPTSRSDAPFPASQPQELDFTSSPALQPPYTVRSTLPPNIAMTSEWVSQIQQPVQYQQSFQQPSTSSRYGAGTLPPLPNEPDQQGRDFARQSQPQYASFPPAAEPPPIAPLQMQQQYPYPMQQQPAGGYQYGGYALPPDLAGLGLAPGSVLNNENWASLMQRSGILDGHNM</sequence>
<dbReference type="GO" id="GO:0006351">
    <property type="term" value="P:DNA-templated transcription"/>
    <property type="evidence" value="ECO:0007669"/>
    <property type="project" value="InterPro"/>
</dbReference>
<accession>A0A4Y9ZY06</accession>
<evidence type="ECO:0000256" key="2">
    <source>
        <dbReference type="ARBA" id="ARBA00023242"/>
    </source>
</evidence>
<evidence type="ECO:0000256" key="4">
    <source>
        <dbReference type="SAM" id="MobiDB-lite"/>
    </source>
</evidence>
<feature type="compositionally biased region" description="Low complexity" evidence="4">
    <location>
        <begin position="627"/>
        <end position="639"/>
    </location>
</feature>
<evidence type="ECO:0000259" key="5">
    <source>
        <dbReference type="SMART" id="SM00906"/>
    </source>
</evidence>
<evidence type="ECO:0000256" key="1">
    <source>
        <dbReference type="ARBA" id="ARBA00004123"/>
    </source>
</evidence>
<dbReference type="EMBL" id="SFCI01000459">
    <property type="protein sequence ID" value="TFY79682.1"/>
    <property type="molecule type" value="Genomic_DNA"/>
</dbReference>
<comment type="subcellular location">
    <subcellularLocation>
        <location evidence="1">Nucleus</location>
    </subcellularLocation>
</comment>
<keyword evidence="3" id="KW-0175">Coiled coil</keyword>
<dbReference type="GO" id="GO:0008270">
    <property type="term" value="F:zinc ion binding"/>
    <property type="evidence" value="ECO:0007669"/>
    <property type="project" value="InterPro"/>
</dbReference>
<gene>
    <name evidence="6" type="ORF">EWM64_g4331</name>
</gene>
<dbReference type="Pfam" id="PF04082">
    <property type="entry name" value="Fungal_trans"/>
    <property type="match status" value="1"/>
</dbReference>
<dbReference type="InterPro" id="IPR050613">
    <property type="entry name" value="Sec_Metabolite_Reg"/>
</dbReference>
<dbReference type="PANTHER" id="PTHR31001">
    <property type="entry name" value="UNCHARACTERIZED TRANSCRIPTIONAL REGULATORY PROTEIN"/>
    <property type="match status" value="1"/>
</dbReference>
<evidence type="ECO:0000256" key="3">
    <source>
        <dbReference type="SAM" id="Coils"/>
    </source>
</evidence>
<evidence type="ECO:0000313" key="7">
    <source>
        <dbReference type="Proteomes" id="UP000298061"/>
    </source>
</evidence>
<dbReference type="InterPro" id="IPR007219">
    <property type="entry name" value="XnlR_reg_dom"/>
</dbReference>
<dbReference type="Proteomes" id="UP000298061">
    <property type="component" value="Unassembled WGS sequence"/>
</dbReference>
<reference evidence="6 7" key="1">
    <citation type="submission" date="2019-02" db="EMBL/GenBank/DDBJ databases">
        <title>Genome sequencing of the rare red list fungi Hericium alpestre (H. flagellum).</title>
        <authorList>
            <person name="Buettner E."/>
            <person name="Kellner H."/>
        </authorList>
    </citation>
    <scope>NUCLEOTIDE SEQUENCE [LARGE SCALE GENOMIC DNA]</scope>
    <source>
        <strain evidence="6 7">DSM 108284</strain>
    </source>
</reference>
<dbReference type="OrthoDB" id="424974at2759"/>
<feature type="coiled-coil region" evidence="3">
    <location>
        <begin position="30"/>
        <end position="57"/>
    </location>
</feature>
<protein>
    <recommendedName>
        <fullName evidence="5">Xylanolytic transcriptional activator regulatory domain-containing protein</fullName>
    </recommendedName>
</protein>
<comment type="caution">
    <text evidence="6">The sequence shown here is derived from an EMBL/GenBank/DDBJ whole genome shotgun (WGS) entry which is preliminary data.</text>
</comment>
<keyword evidence="7" id="KW-1185">Reference proteome</keyword>
<keyword evidence="2" id="KW-0539">Nucleus</keyword>
<feature type="region of interest" description="Disordered" evidence="4">
    <location>
        <begin position="690"/>
        <end position="742"/>
    </location>
</feature>
<dbReference type="CDD" id="cd12148">
    <property type="entry name" value="fungal_TF_MHR"/>
    <property type="match status" value="1"/>
</dbReference>
<dbReference type="GO" id="GO:0003677">
    <property type="term" value="F:DNA binding"/>
    <property type="evidence" value="ECO:0007669"/>
    <property type="project" value="InterPro"/>
</dbReference>
<feature type="domain" description="Xylanolytic transcriptional activator regulatory" evidence="5">
    <location>
        <begin position="296"/>
        <end position="369"/>
    </location>
</feature>
<dbReference type="SMART" id="SM00906">
    <property type="entry name" value="Fungal_trans"/>
    <property type="match status" value="1"/>
</dbReference>
<organism evidence="6 7">
    <name type="scientific">Hericium alpestre</name>
    <dbReference type="NCBI Taxonomy" id="135208"/>
    <lineage>
        <taxon>Eukaryota</taxon>
        <taxon>Fungi</taxon>
        <taxon>Dikarya</taxon>
        <taxon>Basidiomycota</taxon>
        <taxon>Agaricomycotina</taxon>
        <taxon>Agaricomycetes</taxon>
        <taxon>Russulales</taxon>
        <taxon>Hericiaceae</taxon>
        <taxon>Hericium</taxon>
    </lineage>
</organism>
<dbReference type="PANTHER" id="PTHR31001:SF56">
    <property type="entry name" value="ZN(2)-C6 FUNGAL-TYPE DOMAIN-CONTAINING PROTEIN"/>
    <property type="match status" value="1"/>
</dbReference>
<feature type="compositionally biased region" description="Low complexity" evidence="4">
    <location>
        <begin position="690"/>
        <end position="700"/>
    </location>
</feature>
<dbReference type="AlphaFoldDB" id="A0A4Y9ZY06"/>
<feature type="compositionally biased region" description="Polar residues" evidence="4">
    <location>
        <begin position="646"/>
        <end position="658"/>
    </location>
</feature>
<dbReference type="GO" id="GO:0005634">
    <property type="term" value="C:nucleus"/>
    <property type="evidence" value="ECO:0007669"/>
    <property type="project" value="UniProtKB-SubCell"/>
</dbReference>